<dbReference type="PANTHER" id="PTHR23011:SF28">
    <property type="entry name" value="CYCLIC NUCLEOTIDE-BINDING DOMAIN CONTAINING PROTEIN"/>
    <property type="match status" value="1"/>
</dbReference>
<dbReference type="GeneID" id="7841302"/>
<dbReference type="Gene3D" id="2.60.120.10">
    <property type="entry name" value="Jelly Rolls"/>
    <property type="match status" value="2"/>
</dbReference>
<protein>
    <submittedName>
        <fullName evidence="3">Cyclic nucleotide-binding domain protein</fullName>
    </submittedName>
</protein>
<dbReference type="InParanoid" id="Q241C3"/>
<evidence type="ECO:0000259" key="2">
    <source>
        <dbReference type="PROSITE" id="PS50042"/>
    </source>
</evidence>
<feature type="compositionally biased region" description="Polar residues" evidence="1">
    <location>
        <begin position="244"/>
        <end position="266"/>
    </location>
</feature>
<reference evidence="4" key="1">
    <citation type="journal article" date="2006" name="PLoS Biol.">
        <title>Macronuclear genome sequence of the ciliate Tetrahymena thermophila, a model eukaryote.</title>
        <authorList>
            <person name="Eisen J.A."/>
            <person name="Coyne R.S."/>
            <person name="Wu M."/>
            <person name="Wu D."/>
            <person name="Thiagarajan M."/>
            <person name="Wortman J.R."/>
            <person name="Badger J.H."/>
            <person name="Ren Q."/>
            <person name="Amedeo P."/>
            <person name="Jones K.M."/>
            <person name="Tallon L.J."/>
            <person name="Delcher A.L."/>
            <person name="Salzberg S.L."/>
            <person name="Silva J.C."/>
            <person name="Haas B.J."/>
            <person name="Majoros W.H."/>
            <person name="Farzad M."/>
            <person name="Carlton J.M."/>
            <person name="Smith R.K. Jr."/>
            <person name="Garg J."/>
            <person name="Pearlman R.E."/>
            <person name="Karrer K.M."/>
            <person name="Sun L."/>
            <person name="Manning G."/>
            <person name="Elde N.C."/>
            <person name="Turkewitz A.P."/>
            <person name="Asai D.J."/>
            <person name="Wilkes D.E."/>
            <person name="Wang Y."/>
            <person name="Cai H."/>
            <person name="Collins K."/>
            <person name="Stewart B.A."/>
            <person name="Lee S.R."/>
            <person name="Wilamowska K."/>
            <person name="Weinberg Z."/>
            <person name="Ruzzo W.L."/>
            <person name="Wloga D."/>
            <person name="Gaertig J."/>
            <person name="Frankel J."/>
            <person name="Tsao C.-C."/>
            <person name="Gorovsky M.A."/>
            <person name="Keeling P.J."/>
            <person name="Waller R.F."/>
            <person name="Patron N.J."/>
            <person name="Cherry J.M."/>
            <person name="Stover N.A."/>
            <person name="Krieger C.J."/>
            <person name="del Toro C."/>
            <person name="Ryder H.F."/>
            <person name="Williamson S.C."/>
            <person name="Barbeau R.A."/>
            <person name="Hamilton E.P."/>
            <person name="Orias E."/>
        </authorList>
    </citation>
    <scope>NUCLEOTIDE SEQUENCE [LARGE SCALE GENOMIC DNA]</scope>
    <source>
        <strain evidence="4">SB210</strain>
    </source>
</reference>
<sequence length="873" mass="102542">MSSPLPKQRAKSTTKSTLHSQNKTTLSTFDTQQDDFKLNESHLRNILYDFNSSTTTQEKLCQMKNCLNELPLEMIRDVAFLPQEDDSNIKEPNTSKEILYTTKGFTNKMKISFMKIKSSLNPNINATTLQNFFIKTQQENDRIKQNYSHITVAKEIQDSPQIQRSLTPKANQTFLTPQNKKINIKFIKTQNQKSNPFKLQLTENINGTNRRIHTTQNDCKIRQAQSILEIVSDHDKILDKTNQEKQMNSNTNIFDTPQNSYDNSKSTQDKSTSRNVSANLNKKYYDIEDSIQKFEVANQFYDIPVNLKSTKKKCLIPNNYNNSSMIYNNQDQSLLTSKARTVRSVSNQAGRDRSFIQNDHINNSFSNALNSNNSNNNFYQTNKLPSFYKNKEASPQYKTKPNQIDFEESYLKSKQKTPIKSIKLSSSPYKNTEQQSEEEISFFQKKVRRNALIDLRKLNPNIQKMTQYSKDFLPPWLRARPDFLKLYLQDQINKNLKLPTIFVKDYSLRTMAEKQETHKYLSSIPQFSQLESDLVDLISKKIKVEIYYPGDFIQEINEVCQNIIILYDGQVSRIFKDQKEEQLEKNIALNTTFLRKQFFNQFGLKSENNCIIFTLNAEDLQEIDSEFASSISNDFQIMLTLHDFFHKYEPKTLKQMSIQAKGKLLFPGENLFKIGDPSNEIYFIYFGKIEKKKVFYTQEKNRWPIKKNNNLKDSLENGEDYHLQENNYGYRVFTKNFTNSKFLGKTDFFGDQETIYEVGRRTEASAVEPTFLLWLDRQTFLNILSLDDLNQLYKFRAQKPIKLTPEQSPEYYFKLEKKNKYQKERILNALDVVFKCENNLSQLERLEKKIEPFKKQILTKYNVKNKFNTTCYK</sequence>
<dbReference type="HOGENOM" id="CLU_335730_0_0_1"/>
<proteinExistence type="predicted"/>
<dbReference type="InterPro" id="IPR014710">
    <property type="entry name" value="RmlC-like_jellyroll"/>
</dbReference>
<dbReference type="InterPro" id="IPR000595">
    <property type="entry name" value="cNMP-bd_dom"/>
</dbReference>
<accession>Q241C3</accession>
<feature type="region of interest" description="Disordered" evidence="1">
    <location>
        <begin position="1"/>
        <end position="24"/>
    </location>
</feature>
<feature type="region of interest" description="Disordered" evidence="1">
    <location>
        <begin position="242"/>
        <end position="275"/>
    </location>
</feature>
<dbReference type="SUPFAM" id="SSF51206">
    <property type="entry name" value="cAMP-binding domain-like"/>
    <property type="match status" value="2"/>
</dbReference>
<name>Q241C3_TETTS</name>
<dbReference type="RefSeq" id="XP_001022630.2">
    <property type="nucleotide sequence ID" value="XM_001022630.2"/>
</dbReference>
<dbReference type="PANTHER" id="PTHR23011">
    <property type="entry name" value="CYCLIC NUCLEOTIDE-BINDING DOMAIN CONTAINING PROTEIN"/>
    <property type="match status" value="1"/>
</dbReference>
<evidence type="ECO:0000313" key="4">
    <source>
        <dbReference type="Proteomes" id="UP000009168"/>
    </source>
</evidence>
<keyword evidence="4" id="KW-1185">Reference proteome</keyword>
<dbReference type="EMBL" id="GG662539">
    <property type="protein sequence ID" value="EAS02385.2"/>
    <property type="molecule type" value="Genomic_DNA"/>
</dbReference>
<organism evidence="3 4">
    <name type="scientific">Tetrahymena thermophila (strain SB210)</name>
    <dbReference type="NCBI Taxonomy" id="312017"/>
    <lineage>
        <taxon>Eukaryota</taxon>
        <taxon>Sar</taxon>
        <taxon>Alveolata</taxon>
        <taxon>Ciliophora</taxon>
        <taxon>Intramacronucleata</taxon>
        <taxon>Oligohymenophorea</taxon>
        <taxon>Hymenostomatida</taxon>
        <taxon>Tetrahymenina</taxon>
        <taxon>Tetrahymenidae</taxon>
        <taxon>Tetrahymena</taxon>
    </lineage>
</organism>
<dbReference type="InterPro" id="IPR018490">
    <property type="entry name" value="cNMP-bd_dom_sf"/>
</dbReference>
<dbReference type="CDD" id="cd00038">
    <property type="entry name" value="CAP_ED"/>
    <property type="match status" value="1"/>
</dbReference>
<evidence type="ECO:0000313" key="3">
    <source>
        <dbReference type="EMBL" id="EAS02385.2"/>
    </source>
</evidence>
<dbReference type="KEGG" id="tet:TTHERM_01245630"/>
<dbReference type="PROSITE" id="PS50042">
    <property type="entry name" value="CNMP_BINDING_3"/>
    <property type="match status" value="1"/>
</dbReference>
<gene>
    <name evidence="3" type="ORF">TTHERM_01245630</name>
</gene>
<dbReference type="OrthoDB" id="2021138at2759"/>
<evidence type="ECO:0000256" key="1">
    <source>
        <dbReference type="SAM" id="MobiDB-lite"/>
    </source>
</evidence>
<dbReference type="Proteomes" id="UP000009168">
    <property type="component" value="Unassembled WGS sequence"/>
</dbReference>
<feature type="domain" description="Cyclic nucleotide-binding" evidence="2">
    <location>
        <begin position="644"/>
        <end position="784"/>
    </location>
</feature>
<dbReference type="AlphaFoldDB" id="Q241C3"/>